<evidence type="ECO:0000256" key="1">
    <source>
        <dbReference type="ARBA" id="ARBA00022441"/>
    </source>
</evidence>
<name>A0A8T2PFY9_9TELE</name>
<proteinExistence type="predicted"/>
<dbReference type="Proteomes" id="UP000824540">
    <property type="component" value="Unassembled WGS sequence"/>
</dbReference>
<keyword evidence="2" id="KW-0677">Repeat</keyword>
<comment type="caution">
    <text evidence="3">The sequence shown here is derived from an EMBL/GenBank/DDBJ whole genome shotgun (WGS) entry which is preliminary data.</text>
</comment>
<evidence type="ECO:0000313" key="4">
    <source>
        <dbReference type="Proteomes" id="UP000824540"/>
    </source>
</evidence>
<dbReference type="AlphaFoldDB" id="A0A8T2PFY9"/>
<dbReference type="Gene3D" id="2.120.10.80">
    <property type="entry name" value="Kelch-type beta propeller"/>
    <property type="match status" value="2"/>
</dbReference>
<keyword evidence="1" id="KW-0880">Kelch repeat</keyword>
<accession>A0A8T2PFY9</accession>
<organism evidence="3 4">
    <name type="scientific">Albula glossodonta</name>
    <name type="common">roundjaw bonefish</name>
    <dbReference type="NCBI Taxonomy" id="121402"/>
    <lineage>
        <taxon>Eukaryota</taxon>
        <taxon>Metazoa</taxon>
        <taxon>Chordata</taxon>
        <taxon>Craniata</taxon>
        <taxon>Vertebrata</taxon>
        <taxon>Euteleostomi</taxon>
        <taxon>Actinopterygii</taxon>
        <taxon>Neopterygii</taxon>
        <taxon>Teleostei</taxon>
        <taxon>Albuliformes</taxon>
        <taxon>Albulidae</taxon>
        <taxon>Albula</taxon>
    </lineage>
</organism>
<sequence>MDSTTVSLFAEHGMRTARERSDHTAFVDGDFLYVWGGYYLFCVNLLDGMFTWRRVTDSKGSPPSPRDKHSSWVHADRIIYFGGYGCKQMREVNDSRSFITDEISWGDPPKARAAHSTATLGKMGYLCGGMEAISMDIHCLDLESWTWTKIVPTSTVPMERSWHTLTSLWDSTLFLFGGLSAVGEPLSDAWIFDIRTKEWTELQHPHRDKPRLWHSACQGPDSDVIVFGGSRDYTLIMDSVCAITTSYYSALLMSHGYESVVHTLIFTMQGESC</sequence>
<gene>
    <name evidence="3" type="ORF">JZ751_026434</name>
</gene>
<keyword evidence="4" id="KW-1185">Reference proteome</keyword>
<dbReference type="OrthoDB" id="10251809at2759"/>
<evidence type="ECO:0000313" key="3">
    <source>
        <dbReference type="EMBL" id="KAG9350081.1"/>
    </source>
</evidence>
<dbReference type="InterPro" id="IPR015915">
    <property type="entry name" value="Kelch-typ_b-propeller"/>
</dbReference>
<dbReference type="SUPFAM" id="SSF117281">
    <property type="entry name" value="Kelch motif"/>
    <property type="match status" value="1"/>
</dbReference>
<dbReference type="EMBL" id="JAFBMS010000008">
    <property type="protein sequence ID" value="KAG9350081.1"/>
    <property type="molecule type" value="Genomic_DNA"/>
</dbReference>
<protein>
    <recommendedName>
        <fullName evidence="5">Kelch domain-containing protein 1</fullName>
    </recommendedName>
</protein>
<dbReference type="Pfam" id="PF24681">
    <property type="entry name" value="Kelch_KLHDC2_KLHL20_DRC7"/>
    <property type="match status" value="1"/>
</dbReference>
<evidence type="ECO:0000256" key="2">
    <source>
        <dbReference type="ARBA" id="ARBA00022737"/>
    </source>
</evidence>
<dbReference type="PANTHER" id="PTHR46228:SF1">
    <property type="entry name" value="KELCH DOMAIN-CONTAINING PROTEIN 1"/>
    <property type="match status" value="1"/>
</dbReference>
<dbReference type="PANTHER" id="PTHR46228">
    <property type="entry name" value="KELCH DOMAIN-CONTAINING PROTEIN"/>
    <property type="match status" value="1"/>
</dbReference>
<evidence type="ECO:0008006" key="5">
    <source>
        <dbReference type="Google" id="ProtNLM"/>
    </source>
</evidence>
<reference evidence="3" key="1">
    <citation type="thesis" date="2021" institute="BYU ScholarsArchive" country="Provo, UT, USA">
        <title>Applications of and Algorithms for Genome Assembly and Genomic Analyses with an Emphasis on Marine Teleosts.</title>
        <authorList>
            <person name="Pickett B.D."/>
        </authorList>
    </citation>
    <scope>NUCLEOTIDE SEQUENCE</scope>
    <source>
        <strain evidence="3">HI-2016</strain>
    </source>
</reference>